<evidence type="ECO:0000256" key="1">
    <source>
        <dbReference type="ARBA" id="ARBA00004651"/>
    </source>
</evidence>
<dbReference type="InterPro" id="IPR045621">
    <property type="entry name" value="BPD_transp_1_N"/>
</dbReference>
<feature type="transmembrane region" description="Helical" evidence="7">
    <location>
        <begin position="168"/>
        <end position="188"/>
    </location>
</feature>
<sequence length="336" mass="35981">MSHHAGSAVTADGPRVAAPSLNPWVVFLVRRLSRFVFSLWLLVTFAFLLLHLIPGDPVRNALGLTAPQDLVERQRETLGLNDPLHVQYGSYLADLSRGDFGVSMLNRLPVIDTISQRLPNTLSLALLAFLAVTLIAVPLGLLMAILTRDGRRRPLELGFTSGSMVVSAVPEFLLSVLLVYLFAVNLGVLPIAGKAGPSSYVLPVAAMTLGSAMALSRLVRVEVLGVLGQDFIRTARAKRLRAGRIYLRHALPNAVTATLTVSGLLLAGLVVGSVLVETIFAWPGLGPTMVSSILAKDYPMVQGIVLVYGTMVLLINLAVDLTLALLDPRSTIREAA</sequence>
<dbReference type="EMBL" id="CP044427">
    <property type="protein sequence ID" value="QFG68459.1"/>
    <property type="molecule type" value="Genomic_DNA"/>
</dbReference>
<feature type="transmembrane region" description="Helical" evidence="7">
    <location>
        <begin position="254"/>
        <end position="280"/>
    </location>
</feature>
<accession>A0A5J6V3K2</accession>
<dbReference type="Proteomes" id="UP000326546">
    <property type="component" value="Chromosome"/>
</dbReference>
<evidence type="ECO:0000256" key="4">
    <source>
        <dbReference type="ARBA" id="ARBA00022692"/>
    </source>
</evidence>
<dbReference type="SUPFAM" id="SSF161098">
    <property type="entry name" value="MetI-like"/>
    <property type="match status" value="1"/>
</dbReference>
<dbReference type="AlphaFoldDB" id="A0A5J6V3K2"/>
<dbReference type="KEGG" id="serw:FY030_06795"/>
<dbReference type="GO" id="GO:0071916">
    <property type="term" value="F:dipeptide transmembrane transporter activity"/>
    <property type="evidence" value="ECO:0007669"/>
    <property type="project" value="TreeGrafter"/>
</dbReference>
<feature type="transmembrane region" description="Helical" evidence="7">
    <location>
        <begin position="124"/>
        <end position="147"/>
    </location>
</feature>
<keyword evidence="5 7" id="KW-1133">Transmembrane helix</keyword>
<dbReference type="InterPro" id="IPR000515">
    <property type="entry name" value="MetI-like"/>
</dbReference>
<evidence type="ECO:0000256" key="2">
    <source>
        <dbReference type="ARBA" id="ARBA00022448"/>
    </source>
</evidence>
<keyword evidence="2 7" id="KW-0813">Transport</keyword>
<evidence type="ECO:0000256" key="5">
    <source>
        <dbReference type="ARBA" id="ARBA00022989"/>
    </source>
</evidence>
<keyword evidence="3" id="KW-1003">Cell membrane</keyword>
<dbReference type="CDD" id="cd06261">
    <property type="entry name" value="TM_PBP2"/>
    <property type="match status" value="1"/>
</dbReference>
<dbReference type="GO" id="GO:0005886">
    <property type="term" value="C:plasma membrane"/>
    <property type="evidence" value="ECO:0007669"/>
    <property type="project" value="UniProtKB-SubCell"/>
</dbReference>
<feature type="domain" description="ABC transmembrane type-1" evidence="8">
    <location>
        <begin position="118"/>
        <end position="323"/>
    </location>
</feature>
<dbReference type="PROSITE" id="PS50928">
    <property type="entry name" value="ABC_TM1"/>
    <property type="match status" value="1"/>
</dbReference>
<dbReference type="PANTHER" id="PTHR43163">
    <property type="entry name" value="DIPEPTIDE TRANSPORT SYSTEM PERMEASE PROTEIN DPPB-RELATED"/>
    <property type="match status" value="1"/>
</dbReference>
<dbReference type="PANTHER" id="PTHR43163:SF6">
    <property type="entry name" value="DIPEPTIDE TRANSPORT SYSTEM PERMEASE PROTEIN DPPB-RELATED"/>
    <property type="match status" value="1"/>
</dbReference>
<protein>
    <submittedName>
        <fullName evidence="9">ABC transporter permease</fullName>
    </submittedName>
</protein>
<keyword evidence="4 7" id="KW-0812">Transmembrane</keyword>
<keyword evidence="6 7" id="KW-0472">Membrane</keyword>
<name>A0A5J6V3K2_9MICO</name>
<evidence type="ECO:0000259" key="8">
    <source>
        <dbReference type="PROSITE" id="PS50928"/>
    </source>
</evidence>
<reference evidence="9 10" key="1">
    <citation type="submission" date="2019-09" db="EMBL/GenBank/DDBJ databases">
        <title>Serinicoccus pratensis sp. nov., isolated from meadow soil.</title>
        <authorList>
            <person name="Zhang W."/>
        </authorList>
    </citation>
    <scope>NUCLEOTIDE SEQUENCE [LARGE SCALE GENOMIC DNA]</scope>
    <source>
        <strain evidence="9 10">W204</strain>
    </source>
</reference>
<dbReference type="Pfam" id="PF19300">
    <property type="entry name" value="BPD_transp_1_N"/>
    <property type="match status" value="1"/>
</dbReference>
<evidence type="ECO:0000256" key="3">
    <source>
        <dbReference type="ARBA" id="ARBA00022475"/>
    </source>
</evidence>
<dbReference type="Pfam" id="PF00528">
    <property type="entry name" value="BPD_transp_1"/>
    <property type="match status" value="1"/>
</dbReference>
<evidence type="ECO:0000313" key="9">
    <source>
        <dbReference type="EMBL" id="QFG68459.1"/>
    </source>
</evidence>
<dbReference type="Gene3D" id="1.10.3720.10">
    <property type="entry name" value="MetI-like"/>
    <property type="match status" value="1"/>
</dbReference>
<gene>
    <name evidence="9" type="ORF">FY030_06795</name>
</gene>
<dbReference type="InterPro" id="IPR035906">
    <property type="entry name" value="MetI-like_sf"/>
</dbReference>
<comment type="subcellular location">
    <subcellularLocation>
        <location evidence="1 7">Cell membrane</location>
        <topology evidence="1 7">Multi-pass membrane protein</topology>
    </subcellularLocation>
</comment>
<feature type="transmembrane region" description="Helical" evidence="7">
    <location>
        <begin position="200"/>
        <end position="219"/>
    </location>
</feature>
<feature type="transmembrane region" description="Helical" evidence="7">
    <location>
        <begin position="35"/>
        <end position="53"/>
    </location>
</feature>
<organism evidence="9 10">
    <name type="scientific">Ornithinimicrobium pratense</name>
    <dbReference type="NCBI Taxonomy" id="2593973"/>
    <lineage>
        <taxon>Bacteria</taxon>
        <taxon>Bacillati</taxon>
        <taxon>Actinomycetota</taxon>
        <taxon>Actinomycetes</taxon>
        <taxon>Micrococcales</taxon>
        <taxon>Ornithinimicrobiaceae</taxon>
        <taxon>Ornithinimicrobium</taxon>
    </lineage>
</organism>
<keyword evidence="10" id="KW-1185">Reference proteome</keyword>
<comment type="similarity">
    <text evidence="7">Belongs to the binding-protein-dependent transport system permease family.</text>
</comment>
<evidence type="ECO:0000313" key="10">
    <source>
        <dbReference type="Proteomes" id="UP000326546"/>
    </source>
</evidence>
<evidence type="ECO:0000256" key="7">
    <source>
        <dbReference type="RuleBase" id="RU363032"/>
    </source>
</evidence>
<evidence type="ECO:0000256" key="6">
    <source>
        <dbReference type="ARBA" id="ARBA00023136"/>
    </source>
</evidence>
<feature type="transmembrane region" description="Helical" evidence="7">
    <location>
        <begin position="300"/>
        <end position="326"/>
    </location>
</feature>
<proteinExistence type="inferred from homology"/>
<dbReference type="OrthoDB" id="3543764at2"/>